<dbReference type="RefSeq" id="WP_289365239.1">
    <property type="nucleotide sequence ID" value="NZ_JAUCBP010000007.1"/>
</dbReference>
<evidence type="ECO:0000256" key="3">
    <source>
        <dbReference type="ARBA" id="ARBA00023121"/>
    </source>
</evidence>
<reference evidence="5 6" key="1">
    <citation type="submission" date="2023-06" db="EMBL/GenBank/DDBJ databases">
        <title>Alteromonas sp. ASW11-36 isolated from intertidal sand.</title>
        <authorList>
            <person name="Li Y."/>
        </authorList>
    </citation>
    <scope>NUCLEOTIDE SEQUENCE [LARGE SCALE GENOMIC DNA]</scope>
    <source>
        <strain evidence="5 6">ASW11-36</strain>
    </source>
</reference>
<keyword evidence="4" id="KW-0472">Membrane</keyword>
<proteinExistence type="predicted"/>
<keyword evidence="6" id="KW-1185">Reference proteome</keyword>
<keyword evidence="2" id="KW-0333">Golgi apparatus</keyword>
<evidence type="ECO:0000313" key="5">
    <source>
        <dbReference type="EMBL" id="MDM7860954.1"/>
    </source>
</evidence>
<evidence type="ECO:0000256" key="2">
    <source>
        <dbReference type="ARBA" id="ARBA00023034"/>
    </source>
</evidence>
<comment type="caution">
    <text evidence="5">The sequence shown here is derived from an EMBL/GenBank/DDBJ whole genome shotgun (WGS) entry which is preliminary data.</text>
</comment>
<gene>
    <name evidence="5" type="ORF">QTP81_10130</name>
</gene>
<organism evidence="5 6">
    <name type="scientific">Alteromonas arenosi</name>
    <dbReference type="NCBI Taxonomy" id="3055817"/>
    <lineage>
        <taxon>Bacteria</taxon>
        <taxon>Pseudomonadati</taxon>
        <taxon>Pseudomonadota</taxon>
        <taxon>Gammaproteobacteria</taxon>
        <taxon>Alteromonadales</taxon>
        <taxon>Alteromonadaceae</taxon>
        <taxon>Alteromonas/Salinimonas group</taxon>
        <taxon>Alteromonas</taxon>
    </lineage>
</organism>
<dbReference type="Pfam" id="PF05719">
    <property type="entry name" value="GPP34"/>
    <property type="match status" value="1"/>
</dbReference>
<dbReference type="Proteomes" id="UP001234343">
    <property type="component" value="Unassembled WGS sequence"/>
</dbReference>
<accession>A0ABT7SZJ3</accession>
<dbReference type="PANTHER" id="PTHR12704:SF2">
    <property type="entry name" value="GOLGI PHOSPHOPROTEIN 3 HOMOLOG SAURON"/>
    <property type="match status" value="1"/>
</dbReference>
<dbReference type="EMBL" id="JAUCBP010000007">
    <property type="protein sequence ID" value="MDM7860954.1"/>
    <property type="molecule type" value="Genomic_DNA"/>
</dbReference>
<dbReference type="PANTHER" id="PTHR12704">
    <property type="entry name" value="TRANS-GOLGI PROTEIN GMX33"/>
    <property type="match status" value="1"/>
</dbReference>
<dbReference type="Gene3D" id="1.10.3630.10">
    <property type="entry name" value="yeast vps74-n-term truncation variant domain like"/>
    <property type="match status" value="1"/>
</dbReference>
<dbReference type="InterPro" id="IPR008628">
    <property type="entry name" value="GPP34-like"/>
</dbReference>
<sequence length="223" mass="24778">MLTLSEKLLLLGLNDEKGSVVFSASISLDYGLAGALLLELHLAKRIGFEDKKIIVLDPTTTQNTLLDEALALIVASDKPRDANYWLNKVRAKVDKIQARLAERLVAKKILEKQEQRFLWLIKYERFPTEDPKPETDIRNHLKRIVLQGAAPSDEDVALLSLVQACGLTPEVFERSEQTVAKQFITELAQGDKISKAIKQTVEEITVALVVVLTTTTATTTIVS</sequence>
<evidence type="ECO:0000313" key="6">
    <source>
        <dbReference type="Proteomes" id="UP001234343"/>
    </source>
</evidence>
<name>A0ABT7SZJ3_9ALTE</name>
<keyword evidence="3" id="KW-0446">Lipid-binding</keyword>
<evidence type="ECO:0000256" key="4">
    <source>
        <dbReference type="ARBA" id="ARBA00023136"/>
    </source>
</evidence>
<dbReference type="InterPro" id="IPR038261">
    <property type="entry name" value="GPP34-like_sf"/>
</dbReference>
<evidence type="ECO:0000256" key="1">
    <source>
        <dbReference type="ARBA" id="ARBA00004255"/>
    </source>
</evidence>
<protein>
    <submittedName>
        <fullName evidence="5">GPP34 family phosphoprotein</fullName>
    </submittedName>
</protein>
<comment type="subcellular location">
    <subcellularLocation>
        <location evidence="1">Golgi apparatus membrane</location>
        <topology evidence="1">Peripheral membrane protein</topology>
        <orientation evidence="1">Cytoplasmic side</orientation>
    </subcellularLocation>
</comment>